<keyword evidence="2" id="KW-0560">Oxidoreductase</keyword>
<dbReference type="Proteomes" id="UP000696413">
    <property type="component" value="Unassembled WGS sequence"/>
</dbReference>
<proteinExistence type="inferred from homology"/>
<dbReference type="PRINTS" id="PR00081">
    <property type="entry name" value="GDHRDH"/>
</dbReference>
<keyword evidence="4" id="KW-1185">Reference proteome</keyword>
<dbReference type="EMBL" id="JAHBOM010000027">
    <property type="protein sequence ID" value="MBU8826598.1"/>
    <property type="molecule type" value="Genomic_DNA"/>
</dbReference>
<dbReference type="InterPro" id="IPR002347">
    <property type="entry name" value="SDR_fam"/>
</dbReference>
<protein>
    <submittedName>
        <fullName evidence="3">SDR family oxidoreductase</fullName>
    </submittedName>
</protein>
<reference evidence="3 4" key="1">
    <citation type="submission" date="2021-05" db="EMBL/GenBank/DDBJ databases">
        <title>Draft Genome Sequences of Clinical Respiratory Isolates of Mycobacterium goodii Recovered in Ireland.</title>
        <authorList>
            <person name="Flanagan P.R."/>
            <person name="Mok S."/>
            <person name="Roycroft E."/>
            <person name="Rogers T.R."/>
            <person name="Fitzgibbon M."/>
        </authorList>
    </citation>
    <scope>NUCLEOTIDE SEQUENCE [LARGE SCALE GENOMIC DNA]</scope>
    <source>
        <strain evidence="3 4">14IE55</strain>
    </source>
</reference>
<evidence type="ECO:0000256" key="1">
    <source>
        <dbReference type="ARBA" id="ARBA00006484"/>
    </source>
</evidence>
<name>A0ABS6HZ18_MYCGD</name>
<evidence type="ECO:0000256" key="2">
    <source>
        <dbReference type="ARBA" id="ARBA00023002"/>
    </source>
</evidence>
<dbReference type="PROSITE" id="PS00061">
    <property type="entry name" value="ADH_SHORT"/>
    <property type="match status" value="1"/>
</dbReference>
<dbReference type="Gene3D" id="3.40.50.720">
    <property type="entry name" value="NAD(P)-binding Rossmann-like Domain"/>
    <property type="match status" value="1"/>
</dbReference>
<sequence>MDTKLTGKTAVVSGAASGIGLATVQLLVAEGANVVGGDLDARALKEFGAQVLPVEADLSTDEGNEQVVSAALEQFGGIDIVVNNVGTFPYREGFLSTTIDQWRQAIEINFLSAVRLTRLALPAMIERGSGSIVTVASECGRQPDVFFVDYSVTKAALINLSKSWANEFGAKGIRSNIVSPGPTRTAQWDKEGGFADSLGQEYGLGREEAIKHFATEVRKLPVGHIGAPEDVASAIVFLASDLAKQVTGAEYTVNGGSYTAA</sequence>
<dbReference type="InterPro" id="IPR020904">
    <property type="entry name" value="Sc_DH/Rdtase_CS"/>
</dbReference>
<evidence type="ECO:0000313" key="4">
    <source>
        <dbReference type="Proteomes" id="UP000696413"/>
    </source>
</evidence>
<dbReference type="CDD" id="cd05233">
    <property type="entry name" value="SDR_c"/>
    <property type="match status" value="1"/>
</dbReference>
<dbReference type="Pfam" id="PF13561">
    <property type="entry name" value="adh_short_C2"/>
    <property type="match status" value="1"/>
</dbReference>
<dbReference type="RefSeq" id="WP_073679559.1">
    <property type="nucleotide sequence ID" value="NZ_JAHBOL010000031.1"/>
</dbReference>
<dbReference type="PRINTS" id="PR00080">
    <property type="entry name" value="SDRFAMILY"/>
</dbReference>
<evidence type="ECO:0000313" key="3">
    <source>
        <dbReference type="EMBL" id="MBU8826598.1"/>
    </source>
</evidence>
<accession>A0ABS6HZ18</accession>
<gene>
    <name evidence="3" type="ORF">KL859_27475</name>
</gene>
<dbReference type="InterPro" id="IPR036291">
    <property type="entry name" value="NAD(P)-bd_dom_sf"/>
</dbReference>
<dbReference type="PANTHER" id="PTHR42760:SF133">
    <property type="entry name" value="3-OXOACYL-[ACYL-CARRIER-PROTEIN] REDUCTASE"/>
    <property type="match status" value="1"/>
</dbReference>
<comment type="similarity">
    <text evidence="1">Belongs to the short-chain dehydrogenases/reductases (SDR) family.</text>
</comment>
<dbReference type="SUPFAM" id="SSF51735">
    <property type="entry name" value="NAD(P)-binding Rossmann-fold domains"/>
    <property type="match status" value="1"/>
</dbReference>
<dbReference type="PANTHER" id="PTHR42760">
    <property type="entry name" value="SHORT-CHAIN DEHYDROGENASES/REDUCTASES FAMILY MEMBER"/>
    <property type="match status" value="1"/>
</dbReference>
<comment type="caution">
    <text evidence="3">The sequence shown here is derived from an EMBL/GenBank/DDBJ whole genome shotgun (WGS) entry which is preliminary data.</text>
</comment>
<organism evidence="3 4">
    <name type="scientific">Mycolicibacterium goodii</name>
    <name type="common">Mycobacterium goodii</name>
    <dbReference type="NCBI Taxonomy" id="134601"/>
    <lineage>
        <taxon>Bacteria</taxon>
        <taxon>Bacillati</taxon>
        <taxon>Actinomycetota</taxon>
        <taxon>Actinomycetes</taxon>
        <taxon>Mycobacteriales</taxon>
        <taxon>Mycobacteriaceae</taxon>
        <taxon>Mycolicibacterium</taxon>
    </lineage>
</organism>